<evidence type="ECO:0000256" key="1">
    <source>
        <dbReference type="ARBA" id="ARBA00023015"/>
    </source>
</evidence>
<dbReference type="InterPro" id="IPR018490">
    <property type="entry name" value="cNMP-bd_dom_sf"/>
</dbReference>
<dbReference type="Pfam" id="PF13545">
    <property type="entry name" value="HTH_Crp_2"/>
    <property type="match status" value="1"/>
</dbReference>
<comment type="caution">
    <text evidence="5">The sequence shown here is derived from an EMBL/GenBank/DDBJ whole genome shotgun (WGS) entry which is preliminary data.</text>
</comment>
<accession>A0ABY0NBU8</accession>
<evidence type="ECO:0000313" key="6">
    <source>
        <dbReference type="Proteomes" id="UP000199468"/>
    </source>
</evidence>
<keyword evidence="1" id="KW-0805">Transcription regulation</keyword>
<evidence type="ECO:0000313" key="5">
    <source>
        <dbReference type="EMBL" id="SDF21688.1"/>
    </source>
</evidence>
<dbReference type="Pfam" id="PF00027">
    <property type="entry name" value="cNMP_binding"/>
    <property type="match status" value="1"/>
</dbReference>
<dbReference type="SMART" id="SM00419">
    <property type="entry name" value="HTH_CRP"/>
    <property type="match status" value="1"/>
</dbReference>
<dbReference type="SUPFAM" id="SSF51206">
    <property type="entry name" value="cAMP-binding domain-like"/>
    <property type="match status" value="1"/>
</dbReference>
<feature type="domain" description="HTH crp-type" evidence="4">
    <location>
        <begin position="125"/>
        <end position="199"/>
    </location>
</feature>
<name>A0ABY0NBU8_9HYPH</name>
<dbReference type="PROSITE" id="PS51063">
    <property type="entry name" value="HTH_CRP_2"/>
    <property type="match status" value="1"/>
</dbReference>
<sequence>MLQIATASHSLLEERSPSARDIRHRVLARNAVLFWQDERQPQAIEIVEGTVRAARLWSDGSRQILAFFWPGDIIQAAALQRYTAEAVTRCVLRPRSHEDVGTFESSGTDQALQASICLLAATGKKSATSRMAWFLLQIYEHLPQDPRRAHALRFTIPRNDVADYLGMSMETACRTLAAFRARGLIDLPTRKTICYRDMAQLARVAQSPKWEDAEA</sequence>
<keyword evidence="3" id="KW-0804">Transcription</keyword>
<reference evidence="5 6" key="1">
    <citation type="submission" date="2016-10" db="EMBL/GenBank/DDBJ databases">
        <authorList>
            <person name="Varghese N."/>
            <person name="Submissions S."/>
        </authorList>
    </citation>
    <scope>NUCLEOTIDE SEQUENCE [LARGE SCALE GENOMIC DNA]</scope>
    <source>
        <strain evidence="5 6">DSM 26672</strain>
    </source>
</reference>
<gene>
    <name evidence="5" type="ORF">SAMN05421844_10179</name>
</gene>
<dbReference type="InterPro" id="IPR012318">
    <property type="entry name" value="HTH_CRP"/>
</dbReference>
<organism evidence="5 6">
    <name type="scientific">Bosea robiniae</name>
    <dbReference type="NCBI Taxonomy" id="1036780"/>
    <lineage>
        <taxon>Bacteria</taxon>
        <taxon>Pseudomonadati</taxon>
        <taxon>Pseudomonadota</taxon>
        <taxon>Alphaproteobacteria</taxon>
        <taxon>Hyphomicrobiales</taxon>
        <taxon>Boseaceae</taxon>
        <taxon>Bosea</taxon>
    </lineage>
</organism>
<evidence type="ECO:0000259" key="4">
    <source>
        <dbReference type="PROSITE" id="PS51063"/>
    </source>
</evidence>
<dbReference type="InterPro" id="IPR014710">
    <property type="entry name" value="RmlC-like_jellyroll"/>
</dbReference>
<keyword evidence="2" id="KW-0238">DNA-binding</keyword>
<keyword evidence="6" id="KW-1185">Reference proteome</keyword>
<dbReference type="CDD" id="cd00038">
    <property type="entry name" value="CAP_ED"/>
    <property type="match status" value="1"/>
</dbReference>
<protein>
    <submittedName>
        <fullName evidence="5">CRP/FNR family transcriptional regulator, anaerobic regulatory protein/CRP/FNR family transcriptional regulator, nitrogen fixation regulation protein</fullName>
    </submittedName>
</protein>
<evidence type="ECO:0000256" key="3">
    <source>
        <dbReference type="ARBA" id="ARBA00023163"/>
    </source>
</evidence>
<dbReference type="InterPro" id="IPR036390">
    <property type="entry name" value="WH_DNA-bd_sf"/>
</dbReference>
<dbReference type="SUPFAM" id="SSF46785">
    <property type="entry name" value="Winged helix' DNA-binding domain"/>
    <property type="match status" value="1"/>
</dbReference>
<dbReference type="RefSeq" id="WP_091855378.1">
    <property type="nucleotide sequence ID" value="NZ_FNBZ01000001.1"/>
</dbReference>
<evidence type="ECO:0000256" key="2">
    <source>
        <dbReference type="ARBA" id="ARBA00023125"/>
    </source>
</evidence>
<dbReference type="PRINTS" id="PR00034">
    <property type="entry name" value="HTHCRP"/>
</dbReference>
<dbReference type="InterPro" id="IPR036388">
    <property type="entry name" value="WH-like_DNA-bd_sf"/>
</dbReference>
<dbReference type="Proteomes" id="UP000199468">
    <property type="component" value="Unassembled WGS sequence"/>
</dbReference>
<dbReference type="EMBL" id="FNBZ01000001">
    <property type="protein sequence ID" value="SDF21688.1"/>
    <property type="molecule type" value="Genomic_DNA"/>
</dbReference>
<dbReference type="InterPro" id="IPR000595">
    <property type="entry name" value="cNMP-bd_dom"/>
</dbReference>
<dbReference type="Gene3D" id="2.60.120.10">
    <property type="entry name" value="Jelly Rolls"/>
    <property type="match status" value="1"/>
</dbReference>
<dbReference type="Gene3D" id="1.10.10.10">
    <property type="entry name" value="Winged helix-like DNA-binding domain superfamily/Winged helix DNA-binding domain"/>
    <property type="match status" value="1"/>
</dbReference>
<proteinExistence type="predicted"/>